<dbReference type="Proteomes" id="UP000076078">
    <property type="component" value="Unassembled WGS sequence"/>
</dbReference>
<comment type="caution">
    <text evidence="3">The sequence shown here is derived from an EMBL/GenBank/DDBJ whole genome shotgun (WGS) entry which is preliminary data.</text>
</comment>
<keyword evidence="2" id="KW-0812">Transmembrane</keyword>
<accession>A0A151Z313</accession>
<keyword evidence="2" id="KW-0472">Membrane</keyword>
<gene>
    <name evidence="3" type="ORF">DLAC_11050</name>
</gene>
<protein>
    <submittedName>
        <fullName evidence="3">Uncharacterized protein</fullName>
    </submittedName>
</protein>
<organism evidence="3 4">
    <name type="scientific">Tieghemostelium lacteum</name>
    <name type="common">Slime mold</name>
    <name type="synonym">Dictyostelium lacteum</name>
    <dbReference type="NCBI Taxonomy" id="361077"/>
    <lineage>
        <taxon>Eukaryota</taxon>
        <taxon>Amoebozoa</taxon>
        <taxon>Evosea</taxon>
        <taxon>Eumycetozoa</taxon>
        <taxon>Dictyostelia</taxon>
        <taxon>Dictyosteliales</taxon>
        <taxon>Raperosteliaceae</taxon>
        <taxon>Tieghemostelium</taxon>
    </lineage>
</organism>
<dbReference type="OMA" id="GKTKFCF"/>
<evidence type="ECO:0000313" key="4">
    <source>
        <dbReference type="Proteomes" id="UP000076078"/>
    </source>
</evidence>
<dbReference type="FunCoup" id="A0A151Z313">
    <property type="interactions" value="425"/>
</dbReference>
<dbReference type="EMBL" id="LODT01000051">
    <property type="protein sequence ID" value="KYQ88350.1"/>
    <property type="molecule type" value="Genomic_DNA"/>
</dbReference>
<evidence type="ECO:0000256" key="1">
    <source>
        <dbReference type="SAM" id="MobiDB-lite"/>
    </source>
</evidence>
<evidence type="ECO:0000313" key="3">
    <source>
        <dbReference type="EMBL" id="KYQ88350.1"/>
    </source>
</evidence>
<feature type="transmembrane region" description="Helical" evidence="2">
    <location>
        <begin position="191"/>
        <end position="213"/>
    </location>
</feature>
<proteinExistence type="predicted"/>
<reference evidence="3 4" key="1">
    <citation type="submission" date="2015-12" db="EMBL/GenBank/DDBJ databases">
        <title>Dictyostelia acquired genes for synthesis and detection of signals that induce cell-type specialization by lateral gene transfer from prokaryotes.</title>
        <authorList>
            <person name="Gloeckner G."/>
            <person name="Schaap P."/>
        </authorList>
    </citation>
    <scope>NUCLEOTIDE SEQUENCE [LARGE SCALE GENOMIC DNA]</scope>
    <source>
        <strain evidence="3 4">TK</strain>
    </source>
</reference>
<keyword evidence="4" id="KW-1185">Reference proteome</keyword>
<feature type="compositionally biased region" description="Basic and acidic residues" evidence="1">
    <location>
        <begin position="38"/>
        <end position="60"/>
    </location>
</feature>
<feature type="region of interest" description="Disordered" evidence="1">
    <location>
        <begin position="29"/>
        <end position="66"/>
    </location>
</feature>
<keyword evidence="2" id="KW-1133">Transmembrane helix</keyword>
<dbReference type="OrthoDB" id="20283at2759"/>
<evidence type="ECO:0000256" key="2">
    <source>
        <dbReference type="SAM" id="Phobius"/>
    </source>
</evidence>
<dbReference type="AlphaFoldDB" id="A0A151Z313"/>
<dbReference type="InParanoid" id="A0A151Z313"/>
<name>A0A151Z313_TIELA</name>
<dbReference type="CDD" id="cd20335">
    <property type="entry name" value="BRcat_RBR"/>
    <property type="match status" value="1"/>
</dbReference>
<sequence length="319" mass="35891">MDLLILDLDNERQLYRDFSNQILKELDIDNKNTGPSEKPIERSEASKSMSRDQNENRHTLENPISENEEEPVFLIDQFKPSKSLGGILPKFELPPMNITMDVTNSTMSLPLSIIADNLNISDVFLYSPNVELPLTFAAKNMTYNISIHSDTLPMALNLHPSNQSTIPISLIIQGSNSIPVNLQVESMQAPIINWVAFSLLGLFNLIFLGWLIFQQTTLNSLKKRLDAIDIGNQVMEGKRYKKGNIWYNSLPDKQQDNHHDNVIVDFKNLSNHTVICTYCGQVNGKTKFCFECGESLLNIPPPPTAVNSSSNNNNININS</sequence>